<dbReference type="InterPro" id="IPR008599">
    <property type="entry name" value="Diacid_rec"/>
</dbReference>
<comment type="similarity">
    <text evidence="1">Belongs to the CdaR family.</text>
</comment>
<evidence type="ECO:0000259" key="2">
    <source>
        <dbReference type="Pfam" id="PF05651"/>
    </source>
</evidence>
<name>A0ABU5C737_9BACI</name>
<dbReference type="PANTHER" id="PTHR33744:SF16">
    <property type="entry name" value="CARBOHYDRATE DIACID REGULATOR"/>
    <property type="match status" value="1"/>
</dbReference>
<evidence type="ECO:0000256" key="1">
    <source>
        <dbReference type="ARBA" id="ARBA00006754"/>
    </source>
</evidence>
<gene>
    <name evidence="5" type="ORF">RWE15_07795</name>
</gene>
<proteinExistence type="inferred from homology"/>
<feature type="domain" description="PucR C-terminal helix-turn-helix" evidence="3">
    <location>
        <begin position="245"/>
        <end position="301"/>
    </location>
</feature>
<evidence type="ECO:0000313" key="5">
    <source>
        <dbReference type="EMBL" id="MDY0394374.1"/>
    </source>
</evidence>
<dbReference type="Proteomes" id="UP001281447">
    <property type="component" value="Unassembled WGS sequence"/>
</dbReference>
<dbReference type="Pfam" id="PF13556">
    <property type="entry name" value="HTH_30"/>
    <property type="match status" value="1"/>
</dbReference>
<feature type="domain" description="Putative sugar diacid recognition" evidence="2">
    <location>
        <begin position="2"/>
        <end position="77"/>
    </location>
</feature>
<organism evidence="5 6">
    <name type="scientific">Tigheibacillus halophilus</name>
    <dbReference type="NCBI Taxonomy" id="361280"/>
    <lineage>
        <taxon>Bacteria</taxon>
        <taxon>Bacillati</taxon>
        <taxon>Bacillota</taxon>
        <taxon>Bacilli</taxon>
        <taxon>Bacillales</taxon>
        <taxon>Bacillaceae</taxon>
        <taxon>Tigheibacillus</taxon>
    </lineage>
</organism>
<dbReference type="Gene3D" id="1.10.10.2840">
    <property type="entry name" value="PucR C-terminal helix-turn-helix domain"/>
    <property type="match status" value="1"/>
</dbReference>
<evidence type="ECO:0000259" key="4">
    <source>
        <dbReference type="Pfam" id="PF17853"/>
    </source>
</evidence>
<evidence type="ECO:0000313" key="6">
    <source>
        <dbReference type="Proteomes" id="UP001281447"/>
    </source>
</evidence>
<dbReference type="InterPro" id="IPR041522">
    <property type="entry name" value="CdaR_GGDEF"/>
</dbReference>
<sequence>MTKEMSNRLEGVRKGVVLPIITHGNPIAVLGITGEPAAVGPYALLVQKVAELFIQETIRQMDQEKQARDLEFFVFDWLHHRGDLQTLMERSEFFQIQMDLYSQVVMFRAGDNVLGLSYQDVKALRRMWDQKGDALFVRWGQGRLLLLIKDISKCRLEQKLKKFMTDVIQMLHVHICAGVGQAVTGGDLRNSYQQAERACEIASEKKPLVFEEDLRLEMIIQELRKTTREKFVKRTIAPLSKEAYLLETLQHWFENDMSTSKAATRMHVHKNTLHYRLKRVEELTGLRLNRAEDLVLLYLGFVLLQGKR</sequence>
<dbReference type="PANTHER" id="PTHR33744">
    <property type="entry name" value="CARBOHYDRATE DIACID REGULATOR"/>
    <property type="match status" value="1"/>
</dbReference>
<accession>A0ABU5C737</accession>
<comment type="caution">
    <text evidence="5">The sequence shown here is derived from an EMBL/GenBank/DDBJ whole genome shotgun (WGS) entry which is preliminary data.</text>
</comment>
<dbReference type="Pfam" id="PF17853">
    <property type="entry name" value="GGDEF_2"/>
    <property type="match status" value="1"/>
</dbReference>
<feature type="domain" description="CdaR GGDEF-like" evidence="4">
    <location>
        <begin position="86"/>
        <end position="201"/>
    </location>
</feature>
<dbReference type="InterPro" id="IPR051448">
    <property type="entry name" value="CdaR-like_regulators"/>
</dbReference>
<evidence type="ECO:0000259" key="3">
    <source>
        <dbReference type="Pfam" id="PF13556"/>
    </source>
</evidence>
<dbReference type="InterPro" id="IPR025736">
    <property type="entry name" value="PucR_C-HTH_dom"/>
</dbReference>
<dbReference type="EMBL" id="JAWDIP010000003">
    <property type="protein sequence ID" value="MDY0394374.1"/>
    <property type="molecule type" value="Genomic_DNA"/>
</dbReference>
<keyword evidence="6" id="KW-1185">Reference proteome</keyword>
<reference evidence="5 6" key="1">
    <citation type="submission" date="2023-10" db="EMBL/GenBank/DDBJ databases">
        <title>Virgibacillus halophilus 5B73C genome.</title>
        <authorList>
            <person name="Miliotis G."/>
            <person name="Sengupta P."/>
            <person name="Hameed A."/>
            <person name="Chuvochina M."/>
            <person name="Mcdonagh F."/>
            <person name="Simpson A.C."/>
            <person name="Singh N.K."/>
            <person name="Rekha P.D."/>
            <person name="Raman K."/>
            <person name="Hugenholtz P."/>
            <person name="Venkateswaran K."/>
        </authorList>
    </citation>
    <scope>NUCLEOTIDE SEQUENCE [LARGE SCALE GENOMIC DNA]</scope>
    <source>
        <strain evidence="5 6">5B73C</strain>
    </source>
</reference>
<dbReference type="Pfam" id="PF05651">
    <property type="entry name" value="Diacid_rec"/>
    <property type="match status" value="1"/>
</dbReference>
<protein>
    <submittedName>
        <fullName evidence="5">Helix-turn-helix domain-containing protein</fullName>
    </submittedName>
</protein>
<dbReference type="InterPro" id="IPR042070">
    <property type="entry name" value="PucR_C-HTH_sf"/>
</dbReference>